<gene>
    <name evidence="1" type="ordered locus">Lbys_1226</name>
</gene>
<dbReference type="OrthoDB" id="9773478at2"/>
<dbReference type="InterPro" id="IPR011330">
    <property type="entry name" value="Glyco_hydro/deAcase_b/a-brl"/>
</dbReference>
<reference key="1">
    <citation type="submission" date="2010-11" db="EMBL/GenBank/DDBJ databases">
        <title>The complete genome of Leadbetterella byssophila DSM 17132.</title>
        <authorList>
            <consortium name="US DOE Joint Genome Institute (JGI-PGF)"/>
            <person name="Lucas S."/>
            <person name="Copeland A."/>
            <person name="Lapidus A."/>
            <person name="Glavina del Rio T."/>
            <person name="Dalin E."/>
            <person name="Tice H."/>
            <person name="Bruce D."/>
            <person name="Goodwin L."/>
            <person name="Pitluck S."/>
            <person name="Kyrpides N."/>
            <person name="Mavromatis K."/>
            <person name="Ivanova N."/>
            <person name="Teshima H."/>
            <person name="Brettin T."/>
            <person name="Detter J.C."/>
            <person name="Han C."/>
            <person name="Tapia R."/>
            <person name="Land M."/>
            <person name="Hauser L."/>
            <person name="Markowitz V."/>
            <person name="Cheng J.-F."/>
            <person name="Hugenholtz P."/>
            <person name="Woyke T."/>
            <person name="Wu D."/>
            <person name="Tindall B."/>
            <person name="Pomrenke H.G."/>
            <person name="Brambilla E."/>
            <person name="Klenk H.-P."/>
            <person name="Eisen J.A."/>
        </authorList>
    </citation>
    <scope>NUCLEOTIDE SEQUENCE [LARGE SCALE GENOMIC DNA]</scope>
    <source>
        <strain>DSM 17132</strain>
    </source>
</reference>
<dbReference type="HOGENOM" id="CLU_069535_0_0_10"/>
<dbReference type="GO" id="GO:0005975">
    <property type="term" value="P:carbohydrate metabolic process"/>
    <property type="evidence" value="ECO:0007669"/>
    <property type="project" value="InterPro"/>
</dbReference>
<dbReference type="RefSeq" id="WP_013407996.1">
    <property type="nucleotide sequence ID" value="NC_014655.1"/>
</dbReference>
<dbReference type="InterPro" id="IPR005501">
    <property type="entry name" value="LamB/YcsF/PxpA-like"/>
</dbReference>
<organism evidence="1 2">
    <name type="scientific">Leadbetterella byssophila (strain DSM 17132 / JCM 16389 / KACC 11308 / NBRC 106382 / 4M15)</name>
    <dbReference type="NCBI Taxonomy" id="649349"/>
    <lineage>
        <taxon>Bacteria</taxon>
        <taxon>Pseudomonadati</taxon>
        <taxon>Bacteroidota</taxon>
        <taxon>Cytophagia</taxon>
        <taxon>Cytophagales</taxon>
        <taxon>Leadbetterellaceae</taxon>
        <taxon>Leadbetterella</taxon>
    </lineage>
</organism>
<dbReference type="Gene3D" id="3.20.20.370">
    <property type="entry name" value="Glycoside hydrolase/deacetylase"/>
    <property type="match status" value="1"/>
</dbReference>
<dbReference type="STRING" id="649349.Lbys_1226"/>
<dbReference type="Proteomes" id="UP000007435">
    <property type="component" value="Chromosome"/>
</dbReference>
<reference evidence="1 2" key="2">
    <citation type="journal article" date="2011" name="Stand. Genomic Sci.">
        <title>Complete genome sequence of Leadbetterella byssophila type strain (4M15).</title>
        <authorList>
            <person name="Abt B."/>
            <person name="Teshima H."/>
            <person name="Lucas S."/>
            <person name="Lapidus A."/>
            <person name="Del Rio T.G."/>
            <person name="Nolan M."/>
            <person name="Tice H."/>
            <person name="Cheng J.F."/>
            <person name="Pitluck S."/>
            <person name="Liolios K."/>
            <person name="Pagani I."/>
            <person name="Ivanova N."/>
            <person name="Mavromatis K."/>
            <person name="Pati A."/>
            <person name="Tapia R."/>
            <person name="Han C."/>
            <person name="Goodwin L."/>
            <person name="Chen A."/>
            <person name="Palaniappan K."/>
            <person name="Land M."/>
            <person name="Hauser L."/>
            <person name="Chang Y.J."/>
            <person name="Jeffries C.D."/>
            <person name="Rohde M."/>
            <person name="Goker M."/>
            <person name="Tindall B.J."/>
            <person name="Detter J.C."/>
            <person name="Woyke T."/>
            <person name="Bristow J."/>
            <person name="Eisen J.A."/>
            <person name="Markowitz V."/>
            <person name="Hugenholtz P."/>
            <person name="Klenk H.P."/>
            <person name="Kyrpides N.C."/>
        </authorList>
    </citation>
    <scope>NUCLEOTIDE SEQUENCE [LARGE SCALE GENOMIC DNA]</scope>
    <source>
        <strain evidence="2">DSM 17132 / JCM 16389 / KACC 11308 / NBRC 106382 / 4M15</strain>
    </source>
</reference>
<sequence>MEIEINCDMGERAETQLDLELMPYVDAVNISCGYHAGSLDILRTTIKNAQIHGLKIGAHPGFKDPEHFGRRKIFLSKKEIYTLVREQLEIFSNECGNFSHVKPHGALYNMSADMEDYAEAIAKAVLDHNPDLELYGLANSISIKKAEELGLKTCSEGFADRAYLQNGLLAPREREGSVLTDRQRIEIQFKAFLEGSALPDINEKPGPIIRASTLCVHSDSPHALKTAQWLNELILRSRSGDSI</sequence>
<dbReference type="AlphaFoldDB" id="E4RUB2"/>
<accession>E4RUB2</accession>
<dbReference type="Pfam" id="PF03746">
    <property type="entry name" value="LamB_YcsF"/>
    <property type="match status" value="1"/>
</dbReference>
<dbReference type="SUPFAM" id="SSF88713">
    <property type="entry name" value="Glycoside hydrolase/deacetylase"/>
    <property type="match status" value="1"/>
</dbReference>
<dbReference type="PANTHER" id="PTHR30292">
    <property type="entry name" value="UNCHARACTERIZED PROTEIN YBGL-RELATED"/>
    <property type="match status" value="1"/>
</dbReference>
<dbReference type="CDD" id="cd10787">
    <property type="entry name" value="LamB_YcsF_like"/>
    <property type="match status" value="1"/>
</dbReference>
<proteinExistence type="predicted"/>
<evidence type="ECO:0000313" key="2">
    <source>
        <dbReference type="Proteomes" id="UP000007435"/>
    </source>
</evidence>
<keyword evidence="2" id="KW-1185">Reference proteome</keyword>
<dbReference type="eggNOG" id="COG1540">
    <property type="taxonomic scope" value="Bacteria"/>
</dbReference>
<dbReference type="KEGG" id="lby:Lbys_1226"/>
<name>E4RUB2_LEAB4</name>
<evidence type="ECO:0000313" key="1">
    <source>
        <dbReference type="EMBL" id="ADQ16946.1"/>
    </source>
</evidence>
<protein>
    <submittedName>
        <fullName evidence="1">LamB/YcsF family protein</fullName>
    </submittedName>
</protein>
<dbReference type="EMBL" id="CP002305">
    <property type="protein sequence ID" value="ADQ16946.1"/>
    <property type="molecule type" value="Genomic_DNA"/>
</dbReference>
<dbReference type="PANTHER" id="PTHR30292:SF0">
    <property type="entry name" value="5-OXOPROLINASE SUBUNIT A"/>
    <property type="match status" value="1"/>
</dbReference>